<dbReference type="AlphaFoldDB" id="A0A0C2DLP5"/>
<accession>A0A0C2DLP5</accession>
<dbReference type="CDD" id="cd16332">
    <property type="entry name" value="Prp-like"/>
    <property type="match status" value="1"/>
</dbReference>
<keyword evidence="4" id="KW-0788">Thiol protease</keyword>
<reference evidence="8" key="3">
    <citation type="submission" date="2020-04" db="EMBL/GenBank/DDBJ databases">
        <authorList>
            <person name="Tanveer F."/>
            <person name="Xie Y."/>
            <person name="Shinwari Z.K."/>
        </authorList>
    </citation>
    <scope>NUCLEOTIDE SEQUENCE</scope>
    <source>
        <strain evidence="8">MOSEL-ME25</strain>
    </source>
</reference>
<gene>
    <name evidence="8" type="ORF">F7P68_0006415</name>
    <name evidence="7" type="ORF">SN16_05075</name>
</gene>
<dbReference type="Gene3D" id="3.30.70.1490">
    <property type="entry name" value="Cysteine protease Prp"/>
    <property type="match status" value="1"/>
</dbReference>
<dbReference type="Proteomes" id="UP000031546">
    <property type="component" value="Unassembled WGS sequence"/>
</dbReference>
<evidence type="ECO:0000256" key="6">
    <source>
        <dbReference type="ARBA" id="ARBA00044538"/>
    </source>
</evidence>
<dbReference type="GO" id="GO:0042254">
    <property type="term" value="P:ribosome biogenesis"/>
    <property type="evidence" value="ECO:0007669"/>
    <property type="project" value="UniProtKB-KW"/>
</dbReference>
<dbReference type="GO" id="GO:0006508">
    <property type="term" value="P:proteolysis"/>
    <property type="evidence" value="ECO:0007669"/>
    <property type="project" value="UniProtKB-KW"/>
</dbReference>
<reference evidence="10" key="2">
    <citation type="submission" date="2020-04" db="EMBL/GenBank/DDBJ databases">
        <title>Genome analysis and biological profiling of marine Cellulosimicrobium funkei MOSEL-ME6.</title>
        <authorList>
            <person name="Tanveer F."/>
            <person name="Xie Y."/>
            <person name="Shinwari Z.K."/>
        </authorList>
    </citation>
    <scope>NUCLEOTIDE SEQUENCE [LARGE SCALE GENOMIC DNA]</scope>
    <source>
        <strain evidence="10">MOSEL-ME25</strain>
    </source>
</reference>
<evidence type="ECO:0000256" key="4">
    <source>
        <dbReference type="ARBA" id="ARBA00022807"/>
    </source>
</evidence>
<reference evidence="8 10" key="4">
    <citation type="submission" date="2022-12" db="EMBL/GenBank/DDBJ databases">
        <title>Genome analysis and biological profiling of marine Salinicoccus roseus MOSEL-ME25.</title>
        <authorList>
            <person name="Mirza F.T."/>
            <person name="Xie Y."/>
            <person name="Shinwari Z.K."/>
        </authorList>
    </citation>
    <scope>NUCLEOTIDE SEQUENCE [LARGE SCALE GENOMIC DNA]</scope>
    <source>
        <strain evidence="8 10">MOSEL-ME25</strain>
    </source>
</reference>
<keyword evidence="3" id="KW-0378">Hydrolase</keyword>
<proteinExistence type="inferred from homology"/>
<reference evidence="7 9" key="1">
    <citation type="submission" date="2015-01" db="EMBL/GenBank/DDBJ databases">
        <title>Genome sequences of high lactate-tolerant strain Salinicoccus roseus W12 with industrial interest.</title>
        <authorList>
            <person name="Wang H."/>
            <person name="Yu B."/>
        </authorList>
    </citation>
    <scope>NUCLEOTIDE SEQUENCE [LARGE SCALE GENOMIC DNA]</scope>
    <source>
        <strain evidence="7 9">W12</strain>
    </source>
</reference>
<evidence type="ECO:0000313" key="10">
    <source>
        <dbReference type="Proteomes" id="UP000527860"/>
    </source>
</evidence>
<keyword evidence="1" id="KW-0690">Ribosome biogenesis</keyword>
<evidence type="ECO:0000313" key="8">
    <source>
        <dbReference type="EMBL" id="MDB0580156.1"/>
    </source>
</evidence>
<evidence type="ECO:0000313" key="7">
    <source>
        <dbReference type="EMBL" id="KIH70933.1"/>
    </source>
</evidence>
<comment type="caution">
    <text evidence="7">The sequence shown here is derived from an EMBL/GenBank/DDBJ whole genome shotgun (WGS) entry which is preliminary data.</text>
</comment>
<sequence>MINVEFNINDDGQVTSFKMEGHAQFDEHGKDLVCAGASAVVFGSVNAILNMTEANPSINMEEETGYFEFKLEEPDDAKLQLLLESMIISLKTIEEEYGEHIRLLFK</sequence>
<dbReference type="GeneID" id="77844920"/>
<name>A0A0C2DLP5_9STAP</name>
<dbReference type="EMBL" id="JXII01000004">
    <property type="protein sequence ID" value="KIH70933.1"/>
    <property type="molecule type" value="Genomic_DNA"/>
</dbReference>
<dbReference type="OrthoDB" id="48998at2"/>
<dbReference type="PANTHER" id="PTHR39178:SF1">
    <property type="entry name" value="RIBOSOMAL-PROCESSING CYSTEINE PROTEASE PRP"/>
    <property type="match status" value="1"/>
</dbReference>
<evidence type="ECO:0000313" key="9">
    <source>
        <dbReference type="Proteomes" id="UP000031546"/>
    </source>
</evidence>
<dbReference type="RefSeq" id="WP_040105535.1">
    <property type="nucleotide sequence ID" value="NZ_CANLZD010000001.1"/>
</dbReference>
<dbReference type="SUPFAM" id="SSF118010">
    <property type="entry name" value="TM1457-like"/>
    <property type="match status" value="1"/>
</dbReference>
<dbReference type="EMBL" id="JABEVU030000001">
    <property type="protein sequence ID" value="MDB0580156.1"/>
    <property type="molecule type" value="Genomic_DNA"/>
</dbReference>
<dbReference type="STRING" id="45670.SN16_05075"/>
<keyword evidence="10" id="KW-1185">Reference proteome</keyword>
<dbReference type="Pfam" id="PF04327">
    <property type="entry name" value="Peptidase_Prp"/>
    <property type="match status" value="1"/>
</dbReference>
<evidence type="ECO:0000256" key="1">
    <source>
        <dbReference type="ARBA" id="ARBA00022517"/>
    </source>
</evidence>
<dbReference type="PANTHER" id="PTHR39178">
    <property type="entry name" value="HYPOTHETICAL RIBOSOME-ASSOCIATED PROTEIN"/>
    <property type="match status" value="1"/>
</dbReference>
<dbReference type="InterPro" id="IPR036764">
    <property type="entry name" value="Peptidase_Prp_sf"/>
</dbReference>
<organism evidence="7 9">
    <name type="scientific">Salinicoccus roseus</name>
    <dbReference type="NCBI Taxonomy" id="45670"/>
    <lineage>
        <taxon>Bacteria</taxon>
        <taxon>Bacillati</taxon>
        <taxon>Bacillota</taxon>
        <taxon>Bacilli</taxon>
        <taxon>Bacillales</taxon>
        <taxon>Staphylococcaceae</taxon>
        <taxon>Salinicoccus</taxon>
    </lineage>
</organism>
<dbReference type="GO" id="GO:0008234">
    <property type="term" value="F:cysteine-type peptidase activity"/>
    <property type="evidence" value="ECO:0007669"/>
    <property type="project" value="UniProtKB-KW"/>
</dbReference>
<dbReference type="Proteomes" id="UP000527860">
    <property type="component" value="Unassembled WGS sequence"/>
</dbReference>
<evidence type="ECO:0000256" key="5">
    <source>
        <dbReference type="ARBA" id="ARBA00044503"/>
    </source>
</evidence>
<dbReference type="InterPro" id="IPR007422">
    <property type="entry name" value="Peptidase_Prp"/>
</dbReference>
<comment type="similarity">
    <text evidence="5">Belongs to the Prp family.</text>
</comment>
<evidence type="ECO:0000256" key="2">
    <source>
        <dbReference type="ARBA" id="ARBA00022670"/>
    </source>
</evidence>
<keyword evidence="2 8" id="KW-0645">Protease</keyword>
<evidence type="ECO:0000256" key="3">
    <source>
        <dbReference type="ARBA" id="ARBA00022801"/>
    </source>
</evidence>
<protein>
    <recommendedName>
        <fullName evidence="6">Ribosomal processing cysteine protease Prp</fullName>
    </recommendedName>
</protein>